<dbReference type="Proteomes" id="UP001212997">
    <property type="component" value="Unassembled WGS sequence"/>
</dbReference>
<comment type="caution">
    <text evidence="2">The sequence shown here is derived from an EMBL/GenBank/DDBJ whole genome shotgun (WGS) entry which is preliminary data.</text>
</comment>
<reference evidence="2" key="1">
    <citation type="submission" date="2022-07" db="EMBL/GenBank/DDBJ databases">
        <title>Genome Sequence of Physisporinus lineatus.</title>
        <authorList>
            <person name="Buettner E."/>
        </authorList>
    </citation>
    <scope>NUCLEOTIDE SEQUENCE</scope>
    <source>
        <strain evidence="2">VT162</strain>
    </source>
</reference>
<keyword evidence="3" id="KW-1185">Reference proteome</keyword>
<organism evidence="2 3">
    <name type="scientific">Meripilus lineatus</name>
    <dbReference type="NCBI Taxonomy" id="2056292"/>
    <lineage>
        <taxon>Eukaryota</taxon>
        <taxon>Fungi</taxon>
        <taxon>Dikarya</taxon>
        <taxon>Basidiomycota</taxon>
        <taxon>Agaricomycotina</taxon>
        <taxon>Agaricomycetes</taxon>
        <taxon>Polyporales</taxon>
        <taxon>Meripilaceae</taxon>
        <taxon>Meripilus</taxon>
    </lineage>
</organism>
<protein>
    <submittedName>
        <fullName evidence="2">Uncharacterized protein</fullName>
    </submittedName>
</protein>
<feature type="region of interest" description="Disordered" evidence="1">
    <location>
        <begin position="195"/>
        <end position="257"/>
    </location>
</feature>
<evidence type="ECO:0000313" key="2">
    <source>
        <dbReference type="EMBL" id="KAJ3486367.1"/>
    </source>
</evidence>
<proteinExistence type="predicted"/>
<feature type="compositionally biased region" description="Acidic residues" evidence="1">
    <location>
        <begin position="212"/>
        <end position="234"/>
    </location>
</feature>
<feature type="compositionally biased region" description="Polar residues" evidence="1">
    <location>
        <begin position="321"/>
        <end position="339"/>
    </location>
</feature>
<evidence type="ECO:0000313" key="3">
    <source>
        <dbReference type="Proteomes" id="UP001212997"/>
    </source>
</evidence>
<name>A0AAD5VA73_9APHY</name>
<accession>A0AAD5VA73</accession>
<dbReference type="EMBL" id="JANAWD010000123">
    <property type="protein sequence ID" value="KAJ3486367.1"/>
    <property type="molecule type" value="Genomic_DNA"/>
</dbReference>
<dbReference type="AlphaFoldDB" id="A0AAD5VA73"/>
<sequence length="339" mass="38373">MLDAYWTKGRPIPRISFSIDDLFTCGHPLDQEPFILSPETLQPREPERAPRLFQALLQADRSNLDDELPEDCDPKPLAIVTSRNKKQRSNLGIAIHALENNEGGFPVHTPTGDYRFSSKPDEKVPNSTINEVFEHPHGVKPLIKQGKVELESQRFDLRKSGEINAHYTTENMTLVHFHTSSNPDLFEQRIVMIASDPNPPQPYYQLPPAHDFDDDEPDDDEPDDNESEDDESEDYDNRDSDGVPEDDGSDGSDFNRRSEVMEEVYNPKAMSDNLRQGETLYLPPNWQLRGIIKPNDKAQGSARHGWGALVTWHFTPKVPLPTTQPDKGPETNVNAQVIS</sequence>
<feature type="region of interest" description="Disordered" evidence="1">
    <location>
        <begin position="319"/>
        <end position="339"/>
    </location>
</feature>
<evidence type="ECO:0000256" key="1">
    <source>
        <dbReference type="SAM" id="MobiDB-lite"/>
    </source>
</evidence>
<gene>
    <name evidence="2" type="ORF">NLI96_g4281</name>
</gene>